<proteinExistence type="predicted"/>
<evidence type="ECO:0000256" key="1">
    <source>
        <dbReference type="SAM" id="Phobius"/>
    </source>
</evidence>
<dbReference type="Proteomes" id="UP000545507">
    <property type="component" value="Unassembled WGS sequence"/>
</dbReference>
<feature type="domain" description="Flavinylation-associated cytochrome" evidence="2">
    <location>
        <begin position="9"/>
        <end position="59"/>
    </location>
</feature>
<dbReference type="AlphaFoldDB" id="A0A7Y8GVP3"/>
<dbReference type="RefSeq" id="WP_177135046.1">
    <property type="nucleotide sequence ID" value="NZ_VYGV01000006.1"/>
</dbReference>
<dbReference type="Pfam" id="PF14358">
    <property type="entry name" value="DUF4405"/>
    <property type="match status" value="1"/>
</dbReference>
<keyword evidence="1" id="KW-0812">Transmembrane</keyword>
<evidence type="ECO:0000259" key="2">
    <source>
        <dbReference type="Pfam" id="PF14358"/>
    </source>
</evidence>
<gene>
    <name evidence="3" type="ORF">F3K02_08355</name>
</gene>
<feature type="transmembrane region" description="Helical" evidence="1">
    <location>
        <begin position="12"/>
        <end position="31"/>
    </location>
</feature>
<feature type="transmembrane region" description="Helical" evidence="1">
    <location>
        <begin position="74"/>
        <end position="92"/>
    </location>
</feature>
<comment type="caution">
    <text evidence="3">The sequence shown here is derived from an EMBL/GenBank/DDBJ whole genome shotgun (WGS) entry which is preliminary data.</text>
</comment>
<evidence type="ECO:0000313" key="4">
    <source>
        <dbReference type="Proteomes" id="UP000545507"/>
    </source>
</evidence>
<accession>A0A7Y8GVP3</accession>
<dbReference type="InterPro" id="IPR025517">
    <property type="entry name" value="DUF4405"/>
</dbReference>
<reference evidence="3 4" key="1">
    <citation type="submission" date="2019-09" db="EMBL/GenBank/DDBJ databases">
        <title>Hydrogenophaga aromatica sp. nov., isolated from a para-xylene-degrading enrichment culture.</title>
        <authorList>
            <person name="Tancsics A."/>
            <person name="Banerjee S."/>
        </authorList>
    </citation>
    <scope>NUCLEOTIDE SEQUENCE [LARGE SCALE GENOMIC DNA]</scope>
    <source>
        <strain evidence="3 4">D2P1</strain>
    </source>
</reference>
<dbReference type="EMBL" id="VYGV01000006">
    <property type="protein sequence ID" value="NWF45263.1"/>
    <property type="molecule type" value="Genomic_DNA"/>
</dbReference>
<sequence length="169" mass="17698">MNLAKQRPWITPLVMGSFALSAATGVLMFFHLDTGLNKAAHEWLGWLMLGAVVLHALLNLPAVKRHLQNRTGRWVVIGSLVVLGLSFIPVGGSGGGSEPGFAPPVRALAKAPITVLAQVAGTSTDDVKARLQAAGFTVTSDQQSVADLVGGDLKVQIRAMSQVLSPPKS</sequence>
<protein>
    <submittedName>
        <fullName evidence="3">DUF4405 domain-containing protein</fullName>
    </submittedName>
</protein>
<keyword evidence="4" id="KW-1185">Reference proteome</keyword>
<name>A0A7Y8GVP3_9BURK</name>
<feature type="transmembrane region" description="Helical" evidence="1">
    <location>
        <begin position="43"/>
        <end position="62"/>
    </location>
</feature>
<organism evidence="3 4">
    <name type="scientific">Hydrogenophaga aromaticivorans</name>
    <dbReference type="NCBI Taxonomy" id="2610898"/>
    <lineage>
        <taxon>Bacteria</taxon>
        <taxon>Pseudomonadati</taxon>
        <taxon>Pseudomonadota</taxon>
        <taxon>Betaproteobacteria</taxon>
        <taxon>Burkholderiales</taxon>
        <taxon>Comamonadaceae</taxon>
        <taxon>Hydrogenophaga</taxon>
    </lineage>
</organism>
<keyword evidence="1" id="KW-0472">Membrane</keyword>
<keyword evidence="1" id="KW-1133">Transmembrane helix</keyword>
<evidence type="ECO:0000313" key="3">
    <source>
        <dbReference type="EMBL" id="NWF45263.1"/>
    </source>
</evidence>